<dbReference type="EMBL" id="JAUHHV010000005">
    <property type="protein sequence ID" value="KAK1424256.1"/>
    <property type="molecule type" value="Genomic_DNA"/>
</dbReference>
<dbReference type="Proteomes" id="UP001229421">
    <property type="component" value="Unassembled WGS sequence"/>
</dbReference>
<sequence>MHKTKLLIKSLSNNTTKTTQNWRTQIKHTHLVSQISSILEQRHNWPSVLQSLNLKSKLTPSIFLQIINTSQIPPQISLHFFKWAINNTSFQPDIIVQCRISHLLIGSGLVNSLKPMLNSLLQNNPPGQIAQSLLNSCPKDSNFCSSVFDCVIDWYYEQGLCIQAVEFFNLTRNLTKCSDRIEPFSVHSCRTLLNALYGNNESKLGLCFYGFMIRVIPHDVLTDPLILRVIAKHFS</sequence>
<name>A0AAD8KNA4_TARER</name>
<comment type="caution">
    <text evidence="1">The sequence shown here is derived from an EMBL/GenBank/DDBJ whole genome shotgun (WGS) entry which is preliminary data.</text>
</comment>
<proteinExistence type="predicted"/>
<reference evidence="1" key="1">
    <citation type="journal article" date="2023" name="bioRxiv">
        <title>Improved chromosome-level genome assembly for marigold (Tagetes erecta).</title>
        <authorList>
            <person name="Jiang F."/>
            <person name="Yuan L."/>
            <person name="Wang S."/>
            <person name="Wang H."/>
            <person name="Xu D."/>
            <person name="Wang A."/>
            <person name="Fan W."/>
        </authorList>
    </citation>
    <scope>NUCLEOTIDE SEQUENCE</scope>
    <source>
        <strain evidence="1">WSJ</strain>
        <tissue evidence="1">Leaf</tissue>
    </source>
</reference>
<protein>
    <recommendedName>
        <fullName evidence="3">Pentatricopeptide repeat-containing protein</fullName>
    </recommendedName>
</protein>
<organism evidence="1 2">
    <name type="scientific">Tagetes erecta</name>
    <name type="common">African marigold</name>
    <dbReference type="NCBI Taxonomy" id="13708"/>
    <lineage>
        <taxon>Eukaryota</taxon>
        <taxon>Viridiplantae</taxon>
        <taxon>Streptophyta</taxon>
        <taxon>Embryophyta</taxon>
        <taxon>Tracheophyta</taxon>
        <taxon>Spermatophyta</taxon>
        <taxon>Magnoliopsida</taxon>
        <taxon>eudicotyledons</taxon>
        <taxon>Gunneridae</taxon>
        <taxon>Pentapetalae</taxon>
        <taxon>asterids</taxon>
        <taxon>campanulids</taxon>
        <taxon>Asterales</taxon>
        <taxon>Asteraceae</taxon>
        <taxon>Asteroideae</taxon>
        <taxon>Heliantheae alliance</taxon>
        <taxon>Tageteae</taxon>
        <taxon>Tagetes</taxon>
    </lineage>
</organism>
<evidence type="ECO:0000313" key="2">
    <source>
        <dbReference type="Proteomes" id="UP001229421"/>
    </source>
</evidence>
<evidence type="ECO:0000313" key="1">
    <source>
        <dbReference type="EMBL" id="KAK1424256.1"/>
    </source>
</evidence>
<keyword evidence="2" id="KW-1185">Reference proteome</keyword>
<dbReference type="AlphaFoldDB" id="A0AAD8KNA4"/>
<evidence type="ECO:0008006" key="3">
    <source>
        <dbReference type="Google" id="ProtNLM"/>
    </source>
</evidence>
<accession>A0AAD8KNA4</accession>
<gene>
    <name evidence="1" type="ORF">QVD17_19580</name>
</gene>